<dbReference type="InterPro" id="IPR008144">
    <property type="entry name" value="Guanylate_kin-like_dom"/>
</dbReference>
<dbReference type="NCBIfam" id="TIGR03594">
    <property type="entry name" value="GTPase_EngA"/>
    <property type="match status" value="1"/>
</dbReference>
<dbReference type="PANTHER" id="PTHR43834">
    <property type="entry name" value="GTPASE DER"/>
    <property type="match status" value="1"/>
</dbReference>
<dbReference type="Gene3D" id="3.30.300.20">
    <property type="match status" value="1"/>
</dbReference>
<dbReference type="FunFam" id="3.30.300.20:FF:000004">
    <property type="entry name" value="GTPase Der"/>
    <property type="match status" value="1"/>
</dbReference>
<dbReference type="PIRSF" id="PIRSF006485">
    <property type="entry name" value="GTP-binding_EngA"/>
    <property type="match status" value="1"/>
</dbReference>
<feature type="domain" description="EngA-type G" evidence="11">
    <location>
        <begin position="179"/>
        <end position="367"/>
    </location>
</feature>
<dbReference type="InterPro" id="IPR015946">
    <property type="entry name" value="KH_dom-like_a/b"/>
</dbReference>
<dbReference type="InterPro" id="IPR016484">
    <property type="entry name" value="GTPase_Der"/>
</dbReference>
<reference evidence="12 13" key="1">
    <citation type="journal article" date="2017" name="ISME J.">
        <title>Energy and carbon metabolisms in a deep terrestrial subsurface fluid microbial community.</title>
        <authorList>
            <person name="Momper L."/>
            <person name="Jungbluth S.P."/>
            <person name="Lee M.D."/>
            <person name="Amend J.P."/>
        </authorList>
    </citation>
    <scope>NUCLEOTIDE SEQUENCE [LARGE SCALE GENOMIC DNA]</scope>
    <source>
        <strain evidence="12">SURF_29</strain>
    </source>
</reference>
<dbReference type="EMBL" id="QZJW01000055">
    <property type="protein sequence ID" value="RJO59990.1"/>
    <property type="molecule type" value="Genomic_DNA"/>
</dbReference>
<comment type="subunit">
    <text evidence="8">Associates with the 50S ribosomal subunit.</text>
</comment>
<dbReference type="PANTHER" id="PTHR43834:SF6">
    <property type="entry name" value="GTPASE DER"/>
    <property type="match status" value="1"/>
</dbReference>
<accession>A0A419DA88</accession>
<dbReference type="AlphaFoldDB" id="A0A419DA88"/>
<feature type="domain" description="Guanylate kinase-like" evidence="10">
    <location>
        <begin position="1"/>
        <end position="120"/>
    </location>
</feature>
<dbReference type="GO" id="GO:0042254">
    <property type="term" value="P:ribosome biogenesis"/>
    <property type="evidence" value="ECO:0007669"/>
    <property type="project" value="UniProtKB-KW"/>
</dbReference>
<evidence type="ECO:0000259" key="10">
    <source>
        <dbReference type="PROSITE" id="PS50052"/>
    </source>
</evidence>
<keyword evidence="6 8" id="KW-0342">GTP-binding</keyword>
<dbReference type="CDD" id="cd01895">
    <property type="entry name" value="EngA2"/>
    <property type="match status" value="1"/>
</dbReference>
<evidence type="ECO:0000256" key="4">
    <source>
        <dbReference type="ARBA" id="ARBA00022737"/>
    </source>
</evidence>
<evidence type="ECO:0000256" key="7">
    <source>
        <dbReference type="ARBA" id="ARBA00032345"/>
    </source>
</evidence>
<evidence type="ECO:0000313" key="13">
    <source>
        <dbReference type="Proteomes" id="UP000285655"/>
    </source>
</evidence>
<organism evidence="12 13">
    <name type="scientific">candidate division WS5 bacterium</name>
    <dbReference type="NCBI Taxonomy" id="2093353"/>
    <lineage>
        <taxon>Bacteria</taxon>
        <taxon>candidate division WS5</taxon>
    </lineage>
</organism>
<dbReference type="InterPro" id="IPR031166">
    <property type="entry name" value="G_ENGA"/>
</dbReference>
<dbReference type="InterPro" id="IPR032859">
    <property type="entry name" value="KH_dom-like"/>
</dbReference>
<sequence>MFKVALIGKPNAGKSSLFNALIKKRKAITTNIPGTTRDWNEEAVSFDDFEFILADTAGIELKVPEGDTLKEKSHEKLEKNLKTVDLFIFVGDRETGITGEDTKIIRNIRKYGKEILLVVNKIDNPRNEANLAEFYKLGVGEPLGVSAEHKRNISILLELLANKVEPCTRFNLENITEEIKVAILGRPNVGKSSFLNKLIKEEKFIVSDIPGTTRDVNSTYVEHEGRIINFLDTAGLRRRGKIGKVPGKSREGLIEKFSAQRVKETLTDCDIALLVIDPKERITAQDLHIAGYIKDEYKGIIVVVNKWDLAKEGELTHGFDTVERFSRLAQHKFDFLPYAPIVFVSSLTGKNVPKVLDLIMEIKERRGQKISTSELNKLLMETMTKKMPVSIDKHQVNVKYVTQTGINPPEFTFFANYPEKVHFSYRRFLENRIREKWDFTGTPIKIVFKAKSKQ</sequence>
<keyword evidence="3 8" id="KW-0690">Ribosome biogenesis</keyword>
<evidence type="ECO:0000313" key="12">
    <source>
        <dbReference type="EMBL" id="RJO59990.1"/>
    </source>
</evidence>
<dbReference type="PROSITE" id="PS50052">
    <property type="entry name" value="GUANYLATE_KINASE_2"/>
    <property type="match status" value="1"/>
</dbReference>
<keyword evidence="5 8" id="KW-0547">Nucleotide-binding</keyword>
<protein>
    <recommendedName>
        <fullName evidence="2 8">GTPase Der</fullName>
    </recommendedName>
    <alternativeName>
        <fullName evidence="7 8">GTP-binding protein EngA</fullName>
    </alternativeName>
</protein>
<evidence type="ECO:0000256" key="1">
    <source>
        <dbReference type="ARBA" id="ARBA00008279"/>
    </source>
</evidence>
<feature type="binding site" evidence="8">
    <location>
        <begin position="305"/>
        <end position="308"/>
    </location>
    <ligand>
        <name>GTP</name>
        <dbReference type="ChEBI" id="CHEBI:37565"/>
        <label>2</label>
    </ligand>
</feature>
<keyword evidence="4" id="KW-0677">Repeat</keyword>
<evidence type="ECO:0000256" key="3">
    <source>
        <dbReference type="ARBA" id="ARBA00022517"/>
    </source>
</evidence>
<evidence type="ECO:0000259" key="11">
    <source>
        <dbReference type="PROSITE" id="PS51712"/>
    </source>
</evidence>
<comment type="caution">
    <text evidence="12">The sequence shown here is derived from an EMBL/GenBank/DDBJ whole genome shotgun (WGS) entry which is preliminary data.</text>
</comment>
<comment type="caution">
    <text evidence="8">Lacks conserved residue(s) required for the propagation of feature annotation.</text>
</comment>
<proteinExistence type="inferred from homology"/>
<feature type="binding site" evidence="8">
    <location>
        <begin position="120"/>
        <end position="123"/>
    </location>
    <ligand>
        <name>GTP</name>
        <dbReference type="ChEBI" id="CHEBI:37565"/>
        <label>1</label>
    </ligand>
</feature>
<dbReference type="FunFam" id="3.40.50.300:FF:000494">
    <property type="entry name" value="tRNA modification GTPase MnmE"/>
    <property type="match status" value="1"/>
</dbReference>
<evidence type="ECO:0000256" key="2">
    <source>
        <dbReference type="ARBA" id="ARBA00020953"/>
    </source>
</evidence>
<dbReference type="GO" id="GO:0005525">
    <property type="term" value="F:GTP binding"/>
    <property type="evidence" value="ECO:0007669"/>
    <property type="project" value="UniProtKB-UniRule"/>
</dbReference>
<dbReference type="Gene3D" id="3.40.50.300">
    <property type="entry name" value="P-loop containing nucleotide triphosphate hydrolases"/>
    <property type="match status" value="2"/>
</dbReference>
<evidence type="ECO:0000256" key="5">
    <source>
        <dbReference type="ARBA" id="ARBA00022741"/>
    </source>
</evidence>
<dbReference type="Proteomes" id="UP000285655">
    <property type="component" value="Unassembled WGS sequence"/>
</dbReference>
<feature type="binding site" evidence="8">
    <location>
        <begin position="232"/>
        <end position="236"/>
    </location>
    <ligand>
        <name>GTP</name>
        <dbReference type="ChEBI" id="CHEBI:37565"/>
        <label>2</label>
    </ligand>
</feature>
<dbReference type="NCBIfam" id="TIGR00231">
    <property type="entry name" value="small_GTP"/>
    <property type="match status" value="2"/>
</dbReference>
<evidence type="ECO:0000256" key="9">
    <source>
        <dbReference type="PROSITE-ProRule" id="PRU01049"/>
    </source>
</evidence>
<evidence type="ECO:0000256" key="6">
    <source>
        <dbReference type="ARBA" id="ARBA00023134"/>
    </source>
</evidence>
<dbReference type="PRINTS" id="PR00326">
    <property type="entry name" value="GTP1OBG"/>
</dbReference>
<name>A0A419DA88_9BACT</name>
<comment type="function">
    <text evidence="8">GTPase that plays an essential role in the late steps of ribosome biogenesis.</text>
</comment>
<feature type="binding site" evidence="8">
    <location>
        <begin position="185"/>
        <end position="192"/>
    </location>
    <ligand>
        <name>GTP</name>
        <dbReference type="ChEBI" id="CHEBI:37565"/>
        <label>2</label>
    </ligand>
</feature>
<dbReference type="SUPFAM" id="SSF52540">
    <property type="entry name" value="P-loop containing nucleoside triphosphate hydrolases"/>
    <property type="match status" value="2"/>
</dbReference>
<dbReference type="Pfam" id="PF14714">
    <property type="entry name" value="KH_dom-like"/>
    <property type="match status" value="1"/>
</dbReference>
<evidence type="ECO:0000256" key="8">
    <source>
        <dbReference type="HAMAP-Rule" id="MF_00195"/>
    </source>
</evidence>
<comment type="similarity">
    <text evidence="1 8 9">Belongs to the TRAFAC class TrmE-Era-EngA-EngB-Septin-like GTPase superfamily. EngA (Der) GTPase family.</text>
</comment>
<dbReference type="CDD" id="cd01894">
    <property type="entry name" value="EngA1"/>
    <property type="match status" value="1"/>
</dbReference>
<dbReference type="InterPro" id="IPR006073">
    <property type="entry name" value="GTP-bd"/>
</dbReference>
<feature type="binding site" evidence="8">
    <location>
        <begin position="55"/>
        <end position="59"/>
    </location>
    <ligand>
        <name>GTP</name>
        <dbReference type="ChEBI" id="CHEBI:37565"/>
        <label>1</label>
    </ligand>
</feature>
<dbReference type="Pfam" id="PF01926">
    <property type="entry name" value="MMR_HSR1"/>
    <property type="match status" value="2"/>
</dbReference>
<dbReference type="HAMAP" id="MF_00195">
    <property type="entry name" value="GTPase_Der"/>
    <property type="match status" value="1"/>
</dbReference>
<dbReference type="PROSITE" id="PS51712">
    <property type="entry name" value="G_ENGA"/>
    <property type="match status" value="1"/>
</dbReference>
<dbReference type="InterPro" id="IPR027417">
    <property type="entry name" value="P-loop_NTPase"/>
</dbReference>
<gene>
    <name evidence="8" type="primary">der</name>
    <name evidence="12" type="ORF">C4544_06495</name>
</gene>
<dbReference type="InterPro" id="IPR005225">
    <property type="entry name" value="Small_GTP-bd"/>
</dbReference>